<dbReference type="GO" id="GO:0004674">
    <property type="term" value="F:protein serine/threonine kinase activity"/>
    <property type="evidence" value="ECO:0007669"/>
    <property type="project" value="TreeGrafter"/>
</dbReference>
<gene>
    <name evidence="2" type="ORF">GJV85_08730</name>
</gene>
<evidence type="ECO:0000313" key="3">
    <source>
        <dbReference type="Proteomes" id="UP000671852"/>
    </source>
</evidence>
<dbReference type="PANTHER" id="PTHR44167">
    <property type="entry name" value="OVARIAN-SPECIFIC SERINE/THREONINE-PROTEIN KINASE LOK-RELATED"/>
    <property type="match status" value="1"/>
</dbReference>
<evidence type="ECO:0000313" key="2">
    <source>
        <dbReference type="EMBL" id="QSZ42192.1"/>
    </source>
</evidence>
<name>A0A975B0Y4_9BACT</name>
<dbReference type="SMART" id="SM00220">
    <property type="entry name" value="S_TKc"/>
    <property type="match status" value="1"/>
</dbReference>
<dbReference type="PROSITE" id="PS50011">
    <property type="entry name" value="PROTEIN_KINASE_DOM"/>
    <property type="match status" value="1"/>
</dbReference>
<dbReference type="Proteomes" id="UP000671852">
    <property type="component" value="Chromosome"/>
</dbReference>
<dbReference type="Gene3D" id="1.10.510.10">
    <property type="entry name" value="Transferase(Phosphotransferase) domain 1"/>
    <property type="match status" value="1"/>
</dbReference>
<dbReference type="KEGG" id="saqt:GJV85_08730"/>
<dbReference type="InterPro" id="IPR011009">
    <property type="entry name" value="Kinase-like_dom_sf"/>
</dbReference>
<reference evidence="2" key="2">
    <citation type="submission" date="2021-04" db="EMBL/GenBank/DDBJ databases">
        <title>Isolation and characterization of a novel species of the genus Sulfurimonas.</title>
        <authorList>
            <person name="Fukui M."/>
        </authorList>
    </citation>
    <scope>NUCLEOTIDE SEQUENCE</scope>
    <source>
        <strain evidence="2">H1576</strain>
    </source>
</reference>
<dbReference type="InterPro" id="IPR000719">
    <property type="entry name" value="Prot_kinase_dom"/>
</dbReference>
<keyword evidence="3" id="KW-1185">Reference proteome</keyword>
<dbReference type="GO" id="GO:0005524">
    <property type="term" value="F:ATP binding"/>
    <property type="evidence" value="ECO:0007669"/>
    <property type="project" value="InterPro"/>
</dbReference>
<keyword evidence="2" id="KW-0418">Kinase</keyword>
<dbReference type="AlphaFoldDB" id="A0A975B0Y4"/>
<dbReference type="Pfam" id="PF00069">
    <property type="entry name" value="Pkinase"/>
    <property type="match status" value="1"/>
</dbReference>
<dbReference type="RefSeq" id="WP_207561009.1">
    <property type="nucleotide sequence ID" value="NZ_CP046072.1"/>
</dbReference>
<reference evidence="2" key="1">
    <citation type="submission" date="2019-11" db="EMBL/GenBank/DDBJ databases">
        <authorList>
            <person name="Kojima H."/>
        </authorList>
    </citation>
    <scope>NUCLEOTIDE SEQUENCE</scope>
    <source>
        <strain evidence="2">H1576</strain>
    </source>
</reference>
<dbReference type="GO" id="GO:0005737">
    <property type="term" value="C:cytoplasm"/>
    <property type="evidence" value="ECO:0007669"/>
    <property type="project" value="TreeGrafter"/>
</dbReference>
<accession>A0A975B0Y4</accession>
<dbReference type="EMBL" id="CP046072">
    <property type="protein sequence ID" value="QSZ42192.1"/>
    <property type="molecule type" value="Genomic_DNA"/>
</dbReference>
<keyword evidence="2" id="KW-0808">Transferase</keyword>
<protein>
    <submittedName>
        <fullName evidence="2">Protein kinase</fullName>
    </submittedName>
</protein>
<proteinExistence type="predicted"/>
<dbReference type="InterPro" id="IPR008271">
    <property type="entry name" value="Ser/Thr_kinase_AS"/>
</dbReference>
<dbReference type="SUPFAM" id="SSF56112">
    <property type="entry name" value="Protein kinase-like (PK-like)"/>
    <property type="match status" value="1"/>
</dbReference>
<organism evidence="2 3">
    <name type="scientific">Sulfurimonas aquatica</name>
    <dbReference type="NCBI Taxonomy" id="2672570"/>
    <lineage>
        <taxon>Bacteria</taxon>
        <taxon>Pseudomonadati</taxon>
        <taxon>Campylobacterota</taxon>
        <taxon>Epsilonproteobacteria</taxon>
        <taxon>Campylobacterales</taxon>
        <taxon>Sulfurimonadaceae</taxon>
        <taxon>Sulfurimonas</taxon>
    </lineage>
</organism>
<dbReference type="PANTHER" id="PTHR44167:SF18">
    <property type="entry name" value="PROTEIN KINASE DOMAIN-CONTAINING PROTEIN"/>
    <property type="match status" value="1"/>
</dbReference>
<feature type="domain" description="Protein kinase" evidence="1">
    <location>
        <begin position="75"/>
        <end position="425"/>
    </location>
</feature>
<sequence>MNTLTMRDDLYSGIHTPCSLETNTLIDVDERDAALVTLRDGLTNSVGGLYFKTLRDCHPDTTPLIFLPSEFRTRFHNIEPLGSGSEGCLWKVEENSEFLVLKIYREAINSNTDVLDSLVSIKHDSLVPLREWGVCNNRSYEILDGVDGWTFQESIDLGYSRELSLKKILKDVSEGLSRLHSESIIHADVKPENIIYDGEKKVWRLCDYGLSAKVGIDPHLPRQGRTPFFSAPEVEAGSIVLKSDFYSLGVSILVALTSLEDLSDWKSWSGFDEAKMRWKELFVGLLEESIEKRWNEKDIQLWIDSHENKKETSTGNFKNAKQLAHKLAITWREMTSKMSQGIFEDWIRERLIELNLSDEIIKKSKSENNDIYLLKLIYVLDPNFPPQYKEYKINENNLLQIAQKVIEGDLNTKISIKEIYDNNIIGELYELTGINELNIISEKWIKQIDDYVEATVFVKSKKGEDSLFNRARDYAELYINREAKFDYELRWSKSESLCYIWVNYLVAKADKGNGYGLVASLITNHYASLLEDNLHTFTDVSEIRTQQDTGQSIILSIWRVIHNIRRFRRARRNLITPDMRVISTAVLRVSEIPVKYKLCNKELYIANRVKLSWNIKNSVMNYITEVGFVDNSGEYELTISASKVYTLYSFDARGNYQRCEVFVQAPEFTLDPTIKFNMKKDGVKNLFSLSSINDGIDMFKECDSSIGDLEPFKKSNSTIKKLDSFGNRKDTIKSLTIDSIPKADFFEMILKKLLGRKVYDMVISSNKLKNKNKKRK</sequence>
<evidence type="ECO:0000259" key="1">
    <source>
        <dbReference type="PROSITE" id="PS50011"/>
    </source>
</evidence>
<dbReference type="PROSITE" id="PS00108">
    <property type="entry name" value="PROTEIN_KINASE_ST"/>
    <property type="match status" value="1"/>
</dbReference>